<dbReference type="PRINTS" id="PR00702">
    <property type="entry name" value="ACRIFLAVINRP"/>
</dbReference>
<dbReference type="AlphaFoldDB" id="A0A3N2DNL5"/>
<accession>A0A3N2DNL5</accession>
<feature type="transmembrane region" description="Helical" evidence="6">
    <location>
        <begin position="720"/>
        <end position="740"/>
    </location>
</feature>
<feature type="transmembrane region" description="Helical" evidence="6">
    <location>
        <begin position="389"/>
        <end position="408"/>
    </location>
</feature>
<dbReference type="PANTHER" id="PTHR33406">
    <property type="entry name" value="MEMBRANE PROTEIN MJ1562-RELATED"/>
    <property type="match status" value="1"/>
</dbReference>
<evidence type="ECO:0000256" key="5">
    <source>
        <dbReference type="ARBA" id="ARBA00023136"/>
    </source>
</evidence>
<comment type="subcellular location">
    <subcellularLocation>
        <location evidence="1">Cell membrane</location>
        <topology evidence="1">Multi-pass membrane protein</topology>
    </subcellularLocation>
</comment>
<protein>
    <recommendedName>
        <fullName evidence="7">Membrane transport protein MMPL domain-containing protein</fullName>
    </recommendedName>
</protein>
<evidence type="ECO:0000256" key="4">
    <source>
        <dbReference type="ARBA" id="ARBA00022989"/>
    </source>
</evidence>
<dbReference type="Proteomes" id="UP000275394">
    <property type="component" value="Unassembled WGS sequence"/>
</dbReference>
<feature type="transmembrane region" description="Helical" evidence="6">
    <location>
        <begin position="263"/>
        <end position="280"/>
    </location>
</feature>
<keyword evidence="2" id="KW-1003">Cell membrane</keyword>
<evidence type="ECO:0000256" key="6">
    <source>
        <dbReference type="SAM" id="Phobius"/>
    </source>
</evidence>
<keyword evidence="5 6" id="KW-0472">Membrane</keyword>
<dbReference type="EMBL" id="RKHR01000004">
    <property type="protein sequence ID" value="ROS01380.1"/>
    <property type="molecule type" value="Genomic_DNA"/>
</dbReference>
<proteinExistence type="predicted"/>
<organism evidence="8 9">
    <name type="scientific">Sinobacterium caligoides</name>
    <dbReference type="NCBI Taxonomy" id="933926"/>
    <lineage>
        <taxon>Bacteria</taxon>
        <taxon>Pseudomonadati</taxon>
        <taxon>Pseudomonadota</taxon>
        <taxon>Gammaproteobacteria</taxon>
        <taxon>Cellvibrionales</taxon>
        <taxon>Spongiibacteraceae</taxon>
        <taxon>Sinobacterium</taxon>
    </lineage>
</organism>
<comment type="caution">
    <text evidence="8">The sequence shown here is derived from an EMBL/GenBank/DDBJ whole genome shotgun (WGS) entry which is preliminary data.</text>
</comment>
<feature type="transmembrane region" description="Helical" evidence="6">
    <location>
        <begin position="287"/>
        <end position="307"/>
    </location>
</feature>
<feature type="transmembrane region" description="Helical" evidence="6">
    <location>
        <begin position="746"/>
        <end position="764"/>
    </location>
</feature>
<evidence type="ECO:0000313" key="8">
    <source>
        <dbReference type="EMBL" id="ROS01380.1"/>
    </source>
</evidence>
<keyword evidence="9" id="KW-1185">Reference proteome</keyword>
<feature type="domain" description="Membrane transport protein MMPL" evidence="7">
    <location>
        <begin position="621"/>
        <end position="844"/>
    </location>
</feature>
<feature type="transmembrane region" description="Helical" evidence="6">
    <location>
        <begin position="356"/>
        <end position="383"/>
    </location>
</feature>
<evidence type="ECO:0000256" key="2">
    <source>
        <dbReference type="ARBA" id="ARBA00022475"/>
    </source>
</evidence>
<dbReference type="OrthoDB" id="9759187at2"/>
<dbReference type="SUPFAM" id="SSF82866">
    <property type="entry name" value="Multidrug efflux transporter AcrB transmembrane domain"/>
    <property type="match status" value="2"/>
</dbReference>
<feature type="transmembrane region" description="Helical" evidence="6">
    <location>
        <begin position="794"/>
        <end position="812"/>
    </location>
</feature>
<keyword evidence="4 6" id="KW-1133">Transmembrane helix</keyword>
<dbReference type="Pfam" id="PF03176">
    <property type="entry name" value="MMPL"/>
    <property type="match status" value="2"/>
</dbReference>
<evidence type="ECO:0000259" key="7">
    <source>
        <dbReference type="Pfam" id="PF03176"/>
    </source>
</evidence>
<feature type="transmembrane region" description="Helical" evidence="6">
    <location>
        <begin position="818"/>
        <end position="839"/>
    </location>
</feature>
<evidence type="ECO:0000256" key="3">
    <source>
        <dbReference type="ARBA" id="ARBA00022692"/>
    </source>
</evidence>
<feature type="transmembrane region" description="Helical" evidence="6">
    <location>
        <begin position="18"/>
        <end position="35"/>
    </location>
</feature>
<dbReference type="GO" id="GO:0022857">
    <property type="term" value="F:transmembrane transporter activity"/>
    <property type="evidence" value="ECO:0007669"/>
    <property type="project" value="InterPro"/>
</dbReference>
<dbReference type="PANTHER" id="PTHR33406:SF12">
    <property type="entry name" value="BLR2997 PROTEIN"/>
    <property type="match status" value="1"/>
</dbReference>
<dbReference type="InterPro" id="IPR001036">
    <property type="entry name" value="Acrflvin-R"/>
</dbReference>
<evidence type="ECO:0000313" key="9">
    <source>
        <dbReference type="Proteomes" id="UP000275394"/>
    </source>
</evidence>
<feature type="transmembrane region" description="Helical" evidence="6">
    <location>
        <begin position="313"/>
        <end position="335"/>
    </location>
</feature>
<dbReference type="GO" id="GO:0005886">
    <property type="term" value="C:plasma membrane"/>
    <property type="evidence" value="ECO:0007669"/>
    <property type="project" value="UniProtKB-SubCell"/>
</dbReference>
<dbReference type="RefSeq" id="WP_123712178.1">
    <property type="nucleotide sequence ID" value="NZ_RKHR01000004.1"/>
</dbReference>
<name>A0A3N2DNL5_9GAMM</name>
<feature type="transmembrane region" description="Helical" evidence="6">
    <location>
        <begin position="695"/>
        <end position="713"/>
    </location>
</feature>
<feature type="domain" description="Membrane transport protein MMPL" evidence="7">
    <location>
        <begin position="222"/>
        <end position="419"/>
    </location>
</feature>
<keyword evidence="3 6" id="KW-0812">Transmembrane</keyword>
<reference evidence="8 9" key="1">
    <citation type="submission" date="2018-11" db="EMBL/GenBank/DDBJ databases">
        <title>Genomic Encyclopedia of Type Strains, Phase IV (KMG-IV): sequencing the most valuable type-strain genomes for metagenomic binning, comparative biology and taxonomic classification.</title>
        <authorList>
            <person name="Goeker M."/>
        </authorList>
    </citation>
    <scope>NUCLEOTIDE SEQUENCE [LARGE SCALE GENOMIC DNA]</scope>
    <source>
        <strain evidence="8 9">DSM 100316</strain>
    </source>
</reference>
<dbReference type="Gene3D" id="1.20.1640.10">
    <property type="entry name" value="Multidrug efflux transporter AcrB transmembrane domain"/>
    <property type="match status" value="2"/>
</dbReference>
<sequence>MAATLIQRYDRTVLQRPLLTLVVVGALLVIAMLGLRHTEFDASADSLVLEGDKDLTYAREIGRLYQSQEFLMVTYQPSTPLYDDDTLARLHKLRDALLTVEGIDAVNSILDVPLLYSPKVSVTDLTGSLPTIESPNIDKRLVANEFAQSPIYKDLLVNQDHTVTVLQLNLRRDAHYFQLLQEREQLRLERREGVLSPEDATRLKAVETQFADYSLVVGARQQRLVSDVRALLDNYRSDATMFLGGVPMIAVDMINFVKGDLAVFGGAILFFIVVIMWIIFRAARWIVTPLLICSVSAASLLGLFGWLDWRLTVISSNLVAILLIVNLAILIHLIVRYRELQCSFPERSQRQLLLETVALMFKPCFYTTLTTLVAFASLVASGIRPVIDFGWMMCIGVGVALLLSFVLLPPILLLMGRRADAPSAGSSAPMTIRFAVMADHHGRAIAWLTLLALVVSVVGISQLKVENRFIDYFHEDTEIYRGMVTIDRELGGTIPLDVIIDASHEQLVLAGLVEGEVAPVTEAVANDDSASVDDEFDELFGDDFADEGDAFASDGDKHVGNVWFTVAGMRKITEVHDYLDALPETGKVLSLATLYEIMGDIMGNVDDIQLSLVHNKMPEAVQDALVTPFYNAEQHQARISLRIKEGSETLQRDKLLKKIHHDIVTQFDLEPEQVHLTGMLVLYNNMLQSLFRSQILTLAAVFVAITLMFLMLFRSLKLALIGVAPNMLVALLVLGGMGLLGIPLDMMTITIAAIGIGIGVDNNIHYIHRFKREFSDDGDYIAAMYRSHGSIGKAVFYTSTIIVIGFSVLVLSNFTPSIYFGLLTSFAMFAALMGALLLLPRLLIWFKPFGPDSRG</sequence>
<feature type="transmembrane region" description="Helical" evidence="6">
    <location>
        <begin position="444"/>
        <end position="463"/>
    </location>
</feature>
<dbReference type="InterPro" id="IPR050545">
    <property type="entry name" value="Mycobact_MmpL"/>
</dbReference>
<gene>
    <name evidence="8" type="ORF">EDC56_1821</name>
</gene>
<dbReference type="InterPro" id="IPR004869">
    <property type="entry name" value="MMPL_dom"/>
</dbReference>
<evidence type="ECO:0000256" key="1">
    <source>
        <dbReference type="ARBA" id="ARBA00004651"/>
    </source>
</evidence>